<gene>
    <name evidence="2" type="ORF">P170DRAFT_508432</name>
</gene>
<dbReference type="VEuPathDB" id="FungiDB:P170DRAFT_508432"/>
<keyword evidence="3" id="KW-1185">Reference proteome</keyword>
<dbReference type="Proteomes" id="UP000234275">
    <property type="component" value="Unassembled WGS sequence"/>
</dbReference>
<dbReference type="AlphaFoldDB" id="A0A2I2GBJ7"/>
<proteinExistence type="predicted"/>
<protein>
    <submittedName>
        <fullName evidence="2">Uncharacterized protein</fullName>
    </submittedName>
</protein>
<accession>A0A2I2GBJ7</accession>
<evidence type="ECO:0000313" key="3">
    <source>
        <dbReference type="Proteomes" id="UP000234275"/>
    </source>
</evidence>
<organism evidence="2 3">
    <name type="scientific">Aspergillus steynii IBT 23096</name>
    <dbReference type="NCBI Taxonomy" id="1392250"/>
    <lineage>
        <taxon>Eukaryota</taxon>
        <taxon>Fungi</taxon>
        <taxon>Dikarya</taxon>
        <taxon>Ascomycota</taxon>
        <taxon>Pezizomycotina</taxon>
        <taxon>Eurotiomycetes</taxon>
        <taxon>Eurotiomycetidae</taxon>
        <taxon>Eurotiales</taxon>
        <taxon>Aspergillaceae</taxon>
        <taxon>Aspergillus</taxon>
        <taxon>Aspergillus subgen. Circumdati</taxon>
    </lineage>
</organism>
<sequence length="365" mass="41381">MAQNESTKKSALEVEPGPPACDVAAERSPAKDGETSPDDINVSTELNHDMSYAASVNASESEQQLALYFPLDFLQPYGVYRVETTYGKVMFSPTDAMKNLMNRILHADRTAKSQPQERLDQYKKTAQKIGWHMDESDGMDSVKPQLFAIFCAFEESPDTFNKQIVDIDDLTLSPRHMLHVASNEPFNLCPDAVMINMEPNLISRSSKFATATSYRYSLCPLEEYSRKKSILVHAITYKRFPEVPQKPFRQCLSYIGASLRISAELAEEAGIDLKEDPIPACVAIEYRAFMWHFTVVALVEDPSHGKIILFEEVPGVNMSPRRPAELCSLIEIFKAIALHFNEVWWEWIERLMARLEHKHSAEEPA</sequence>
<dbReference type="RefSeq" id="XP_024705519.1">
    <property type="nucleotide sequence ID" value="XM_024854573.1"/>
</dbReference>
<dbReference type="EMBL" id="MSFO01000003">
    <property type="protein sequence ID" value="PLB50217.1"/>
    <property type="molecule type" value="Genomic_DNA"/>
</dbReference>
<feature type="region of interest" description="Disordered" evidence="1">
    <location>
        <begin position="1"/>
        <end position="41"/>
    </location>
</feature>
<reference evidence="2 3" key="1">
    <citation type="submission" date="2016-12" db="EMBL/GenBank/DDBJ databases">
        <title>The genomes of Aspergillus section Nigri reveals drivers in fungal speciation.</title>
        <authorList>
            <consortium name="DOE Joint Genome Institute"/>
            <person name="Vesth T.C."/>
            <person name="Nybo J."/>
            <person name="Theobald S."/>
            <person name="Brandl J."/>
            <person name="Frisvad J.C."/>
            <person name="Nielsen K.F."/>
            <person name="Lyhne E.K."/>
            <person name="Kogle M.E."/>
            <person name="Kuo A."/>
            <person name="Riley R."/>
            <person name="Clum A."/>
            <person name="Nolan M."/>
            <person name="Lipzen A."/>
            <person name="Salamov A."/>
            <person name="Henrissat B."/>
            <person name="Wiebenga A."/>
            <person name="De Vries R.P."/>
            <person name="Grigoriev I.V."/>
            <person name="Mortensen U.H."/>
            <person name="Andersen M.R."/>
            <person name="Baker S.E."/>
        </authorList>
    </citation>
    <scope>NUCLEOTIDE SEQUENCE [LARGE SCALE GENOMIC DNA]</scope>
    <source>
        <strain evidence="2 3">IBT 23096</strain>
    </source>
</reference>
<comment type="caution">
    <text evidence="2">The sequence shown here is derived from an EMBL/GenBank/DDBJ whole genome shotgun (WGS) entry which is preliminary data.</text>
</comment>
<feature type="compositionally biased region" description="Basic and acidic residues" evidence="1">
    <location>
        <begin position="24"/>
        <end position="34"/>
    </location>
</feature>
<evidence type="ECO:0000256" key="1">
    <source>
        <dbReference type="SAM" id="MobiDB-lite"/>
    </source>
</evidence>
<name>A0A2I2GBJ7_9EURO</name>
<feature type="compositionally biased region" description="Basic and acidic residues" evidence="1">
    <location>
        <begin position="1"/>
        <end position="12"/>
    </location>
</feature>
<dbReference type="GeneID" id="36562279"/>
<evidence type="ECO:0000313" key="2">
    <source>
        <dbReference type="EMBL" id="PLB50217.1"/>
    </source>
</evidence>